<organism evidence="3 4">
    <name type="scientific">Elliptochloris bilobata</name>
    <dbReference type="NCBI Taxonomy" id="381761"/>
    <lineage>
        <taxon>Eukaryota</taxon>
        <taxon>Viridiplantae</taxon>
        <taxon>Chlorophyta</taxon>
        <taxon>core chlorophytes</taxon>
        <taxon>Trebouxiophyceae</taxon>
        <taxon>Trebouxiophyceae incertae sedis</taxon>
        <taxon>Elliptochloris clade</taxon>
        <taxon>Elliptochloris</taxon>
    </lineage>
</organism>
<evidence type="ECO:0000313" key="4">
    <source>
        <dbReference type="Proteomes" id="UP001445335"/>
    </source>
</evidence>
<feature type="domain" description="Rhodanese" evidence="2">
    <location>
        <begin position="266"/>
        <end position="383"/>
    </location>
</feature>
<dbReference type="SUPFAM" id="SSF52821">
    <property type="entry name" value="Rhodanese/Cell cycle control phosphatase"/>
    <property type="match status" value="1"/>
</dbReference>
<gene>
    <name evidence="3" type="ORF">WJX81_006817</name>
</gene>
<evidence type="ECO:0000259" key="2">
    <source>
        <dbReference type="PROSITE" id="PS50206"/>
    </source>
</evidence>
<protein>
    <recommendedName>
        <fullName evidence="2">Rhodanese domain-containing protein</fullName>
    </recommendedName>
</protein>
<reference evidence="3 4" key="1">
    <citation type="journal article" date="2024" name="Nat. Commun.">
        <title>Phylogenomics reveals the evolutionary origins of lichenization in chlorophyte algae.</title>
        <authorList>
            <person name="Puginier C."/>
            <person name="Libourel C."/>
            <person name="Otte J."/>
            <person name="Skaloud P."/>
            <person name="Haon M."/>
            <person name="Grisel S."/>
            <person name="Petersen M."/>
            <person name="Berrin J.G."/>
            <person name="Delaux P.M."/>
            <person name="Dal Grande F."/>
            <person name="Keller J."/>
        </authorList>
    </citation>
    <scope>NUCLEOTIDE SEQUENCE [LARGE SCALE GENOMIC DNA]</scope>
    <source>
        <strain evidence="3 4">SAG 245.80</strain>
    </source>
</reference>
<dbReference type="PANTHER" id="PTHR34209">
    <property type="entry name" value="RHODANESE/CELL CYCLE CONTROL PHOSPHATASE SUPERFAMILY PROTEIN"/>
    <property type="match status" value="1"/>
</dbReference>
<dbReference type="GO" id="GO:0071277">
    <property type="term" value="P:cellular response to calcium ion"/>
    <property type="evidence" value="ECO:0007669"/>
    <property type="project" value="InterPro"/>
</dbReference>
<dbReference type="PANTHER" id="PTHR34209:SF1">
    <property type="entry name" value="CALCIUM SENSING RECEPTOR, CHLOROPLASTIC"/>
    <property type="match status" value="1"/>
</dbReference>
<feature type="region of interest" description="Disordered" evidence="1">
    <location>
        <begin position="401"/>
        <end position="421"/>
    </location>
</feature>
<dbReference type="SMART" id="SM00450">
    <property type="entry name" value="RHOD"/>
    <property type="match status" value="1"/>
</dbReference>
<dbReference type="Proteomes" id="UP001445335">
    <property type="component" value="Unassembled WGS sequence"/>
</dbReference>
<dbReference type="GO" id="GO:0009704">
    <property type="term" value="P:de-etiolation"/>
    <property type="evidence" value="ECO:0007669"/>
    <property type="project" value="InterPro"/>
</dbReference>
<dbReference type="InterPro" id="IPR036873">
    <property type="entry name" value="Rhodanese-like_dom_sf"/>
</dbReference>
<feature type="compositionally biased region" description="Polar residues" evidence="1">
    <location>
        <begin position="402"/>
        <end position="421"/>
    </location>
</feature>
<name>A0AAW1SJQ4_9CHLO</name>
<dbReference type="CDD" id="cd00158">
    <property type="entry name" value="RHOD"/>
    <property type="match status" value="1"/>
</dbReference>
<dbReference type="InterPro" id="IPR044690">
    <property type="entry name" value="CAS_plant"/>
</dbReference>
<dbReference type="PROSITE" id="PS50206">
    <property type="entry name" value="RHODANESE_3"/>
    <property type="match status" value="1"/>
</dbReference>
<dbReference type="EMBL" id="JALJOU010000001">
    <property type="protein sequence ID" value="KAK9846572.1"/>
    <property type="molecule type" value="Genomic_DNA"/>
</dbReference>
<keyword evidence="4" id="KW-1185">Reference proteome</keyword>
<evidence type="ECO:0000313" key="3">
    <source>
        <dbReference type="EMBL" id="KAK9846572.1"/>
    </source>
</evidence>
<proteinExistence type="predicted"/>
<comment type="caution">
    <text evidence="3">The sequence shown here is derived from an EMBL/GenBank/DDBJ whole genome shotgun (WGS) entry which is preliminary data.</text>
</comment>
<sequence>MARVITGTPVLKASPLAAKFQGRNLNRTPFSRVVTAVAQRKAVPAKKEPQGLLNGALSTAALALLVAPARAQSEAAVSTTAVSAVDSAVNALIDIIKAAGSSVKAGVDTATVGLEYAKNALSQATPVVKDAADTVAPYVRAGLQTAGDVAAPALKAAEPVVQGSIGEVERFLEAQGLNARALLDGARQATSTTGEVLETARPTVDSTVSTVSSTLATTDPVVLAEYAAGLVALYYLGPPLLKGIFGSLRGYAGNISPAAALDAVSNDGNTLLIDIRTEREKEAGGLPDLPNSGRLVELEYAVIEDRKVRSLLRNVSAIEQQVTVLQIAALKKVSKGTRMLLLDRNGSGAKAIARELSRRGFKKVFVVQGGFSGWTAAKLQTKLSSSVSSVEVLSPSSLFGTMRQSANGKTSRRSLQLPSGR</sequence>
<dbReference type="Pfam" id="PF00581">
    <property type="entry name" value="Rhodanese"/>
    <property type="match status" value="1"/>
</dbReference>
<accession>A0AAW1SJQ4</accession>
<dbReference type="Gene3D" id="3.40.250.10">
    <property type="entry name" value="Rhodanese-like domain"/>
    <property type="match status" value="1"/>
</dbReference>
<dbReference type="GO" id="GO:0090333">
    <property type="term" value="P:regulation of stomatal closure"/>
    <property type="evidence" value="ECO:0007669"/>
    <property type="project" value="InterPro"/>
</dbReference>
<evidence type="ECO:0000256" key="1">
    <source>
        <dbReference type="SAM" id="MobiDB-lite"/>
    </source>
</evidence>
<dbReference type="InterPro" id="IPR001763">
    <property type="entry name" value="Rhodanese-like_dom"/>
</dbReference>
<dbReference type="AlphaFoldDB" id="A0AAW1SJQ4"/>